<organism evidence="1 2">
    <name type="scientific">Synaphobranchus kaupii</name>
    <name type="common">Kaup's arrowtooth eel</name>
    <dbReference type="NCBI Taxonomy" id="118154"/>
    <lineage>
        <taxon>Eukaryota</taxon>
        <taxon>Metazoa</taxon>
        <taxon>Chordata</taxon>
        <taxon>Craniata</taxon>
        <taxon>Vertebrata</taxon>
        <taxon>Euteleostomi</taxon>
        <taxon>Actinopterygii</taxon>
        <taxon>Neopterygii</taxon>
        <taxon>Teleostei</taxon>
        <taxon>Anguilliformes</taxon>
        <taxon>Synaphobranchidae</taxon>
        <taxon>Synaphobranchus</taxon>
    </lineage>
</organism>
<gene>
    <name evidence="1" type="ORF">SKAU_G00346460</name>
</gene>
<dbReference type="Proteomes" id="UP001152622">
    <property type="component" value="Chromosome 16"/>
</dbReference>
<dbReference type="AlphaFoldDB" id="A0A9Q1EJL4"/>
<evidence type="ECO:0000313" key="1">
    <source>
        <dbReference type="EMBL" id="KAJ8340013.1"/>
    </source>
</evidence>
<reference evidence="1" key="1">
    <citation type="journal article" date="2023" name="Science">
        <title>Genome structures resolve the early diversification of teleost fishes.</title>
        <authorList>
            <person name="Parey E."/>
            <person name="Louis A."/>
            <person name="Montfort J."/>
            <person name="Bouchez O."/>
            <person name="Roques C."/>
            <person name="Iampietro C."/>
            <person name="Lluch J."/>
            <person name="Castinel A."/>
            <person name="Donnadieu C."/>
            <person name="Desvignes T."/>
            <person name="Floi Bucao C."/>
            <person name="Jouanno E."/>
            <person name="Wen M."/>
            <person name="Mejri S."/>
            <person name="Dirks R."/>
            <person name="Jansen H."/>
            <person name="Henkel C."/>
            <person name="Chen W.J."/>
            <person name="Zahm M."/>
            <person name="Cabau C."/>
            <person name="Klopp C."/>
            <person name="Thompson A.W."/>
            <person name="Robinson-Rechavi M."/>
            <person name="Braasch I."/>
            <person name="Lecointre G."/>
            <person name="Bobe J."/>
            <person name="Postlethwait J.H."/>
            <person name="Berthelot C."/>
            <person name="Roest Crollius H."/>
            <person name="Guiguen Y."/>
        </authorList>
    </citation>
    <scope>NUCLEOTIDE SEQUENCE</scope>
    <source>
        <strain evidence="1">WJC10195</strain>
    </source>
</reference>
<protein>
    <submittedName>
        <fullName evidence="1">Uncharacterized protein</fullName>
    </submittedName>
</protein>
<dbReference type="EMBL" id="JAINUF010000016">
    <property type="protein sequence ID" value="KAJ8340013.1"/>
    <property type="molecule type" value="Genomic_DNA"/>
</dbReference>
<sequence>MTGCIFNALFGKRRSRTVGVQSGHSDLAHGTESVCARDVRRIVRMLTLQRGDTLPLLLQGRTHGSEPRRIFRMRGRKDAVSRAAQRESFCQPQPPPAL</sequence>
<keyword evidence="2" id="KW-1185">Reference proteome</keyword>
<evidence type="ECO:0000313" key="2">
    <source>
        <dbReference type="Proteomes" id="UP001152622"/>
    </source>
</evidence>
<comment type="caution">
    <text evidence="1">The sequence shown here is derived from an EMBL/GenBank/DDBJ whole genome shotgun (WGS) entry which is preliminary data.</text>
</comment>
<name>A0A9Q1EJL4_SYNKA</name>
<proteinExistence type="predicted"/>
<accession>A0A9Q1EJL4</accession>